<dbReference type="AlphaFoldDB" id="A0A382KNC1"/>
<gene>
    <name evidence="1" type="ORF">METZ01_LOCUS278814</name>
</gene>
<accession>A0A382KNC1</accession>
<evidence type="ECO:0000313" key="1">
    <source>
        <dbReference type="EMBL" id="SVC25960.1"/>
    </source>
</evidence>
<organism evidence="1">
    <name type="scientific">marine metagenome</name>
    <dbReference type="NCBI Taxonomy" id="408172"/>
    <lineage>
        <taxon>unclassified sequences</taxon>
        <taxon>metagenomes</taxon>
        <taxon>ecological metagenomes</taxon>
    </lineage>
</organism>
<feature type="non-terminal residue" evidence="1">
    <location>
        <position position="1"/>
    </location>
</feature>
<reference evidence="1" key="1">
    <citation type="submission" date="2018-05" db="EMBL/GenBank/DDBJ databases">
        <authorList>
            <person name="Lanie J.A."/>
            <person name="Ng W.-L."/>
            <person name="Kazmierczak K.M."/>
            <person name="Andrzejewski T.M."/>
            <person name="Davidsen T.M."/>
            <person name="Wayne K.J."/>
            <person name="Tettelin H."/>
            <person name="Glass J.I."/>
            <person name="Rusch D."/>
            <person name="Podicherti R."/>
            <person name="Tsui H.-C.T."/>
            <person name="Winkler M.E."/>
        </authorList>
    </citation>
    <scope>NUCLEOTIDE SEQUENCE</scope>
</reference>
<protein>
    <submittedName>
        <fullName evidence="1">Uncharacterized protein</fullName>
    </submittedName>
</protein>
<sequence length="33" mass="3904">VDNVTTLCTFDGLTLRDFLIFSFRRDLQERVLV</sequence>
<dbReference type="EMBL" id="UINC01081780">
    <property type="protein sequence ID" value="SVC25960.1"/>
    <property type="molecule type" value="Genomic_DNA"/>
</dbReference>
<proteinExistence type="predicted"/>
<name>A0A382KNC1_9ZZZZ</name>